<dbReference type="InterPro" id="IPR036812">
    <property type="entry name" value="NAD(P)_OxRdtase_dom_sf"/>
</dbReference>
<keyword evidence="1" id="KW-0521">NADP</keyword>
<gene>
    <name evidence="6" type="ordered locus">Tery_2669</name>
</gene>
<evidence type="ECO:0000313" key="6">
    <source>
        <dbReference type="EMBL" id="ABG51862.1"/>
    </source>
</evidence>
<dbReference type="GO" id="GO:0016491">
    <property type="term" value="F:oxidoreductase activity"/>
    <property type="evidence" value="ECO:0007669"/>
    <property type="project" value="UniProtKB-KW"/>
</dbReference>
<feature type="domain" description="NADP-dependent oxidoreductase" evidence="5">
    <location>
        <begin position="15"/>
        <end position="336"/>
    </location>
</feature>
<evidence type="ECO:0000256" key="2">
    <source>
        <dbReference type="ARBA" id="ARBA00023002"/>
    </source>
</evidence>
<dbReference type="PANTHER" id="PTHR43364:SF4">
    <property type="entry name" value="NAD(P)-LINKED OXIDOREDUCTASE SUPERFAMILY PROTEIN"/>
    <property type="match status" value="1"/>
</dbReference>
<dbReference type="AlphaFoldDB" id="Q111G2"/>
<dbReference type="HOGENOM" id="CLU_023205_2_0_3"/>
<comment type="similarity">
    <text evidence="3">Belongs to the aldo/keto reductase family. Aldo/keto reductase 2 subfamily.</text>
</comment>
<sequence>MKYNKLGDSNLNVSEICLGTMTYGLQNTIEEAHQQLNYAVAEGINFIDTAEMYPVPSRADTQGKTEEYIGEWLVKQQRDKLIIATKVTGPSPRITWIRGENRKVNRANIQQAIEDSLRALQTDYIDLYQIHWPDRYVPLFGAPDYDPNNEWDSTPIAEQLEVFAELIKAGKIRYLGVSNETAWGLCEFCHLAEKLGLPKIVSIQNAFSLVNRVFHINIAEACRFNNVGLMAYSPLAFGILTGKYLQGVPENSRLAFFPGFDQRYRKTNLTEAIKSYIEIANKNNMTPAQLALAYVNSRWFVASTIIGATTMEQLKENISSVEISLTEEIIAEIDTVHAKYPNPTP</sequence>
<protein>
    <recommendedName>
        <fullName evidence="4">Protein tas</fullName>
    </recommendedName>
</protein>
<proteinExistence type="inferred from homology"/>
<dbReference type="RefSeq" id="WP_011612224.1">
    <property type="nucleotide sequence ID" value="NC_008312.1"/>
</dbReference>
<dbReference type="KEGG" id="ter:Tery_2669"/>
<dbReference type="OrthoDB" id="9809990at2"/>
<evidence type="ECO:0000256" key="4">
    <source>
        <dbReference type="ARBA" id="ARBA00070119"/>
    </source>
</evidence>
<evidence type="ECO:0000256" key="3">
    <source>
        <dbReference type="ARBA" id="ARBA00038157"/>
    </source>
</evidence>
<dbReference type="FunFam" id="3.20.20.100:FF:000005">
    <property type="entry name" value="NADP(H)-dependent aldo-keto reductase"/>
    <property type="match status" value="1"/>
</dbReference>
<dbReference type="Gene3D" id="3.20.20.100">
    <property type="entry name" value="NADP-dependent oxidoreductase domain"/>
    <property type="match status" value="1"/>
</dbReference>
<dbReference type="Pfam" id="PF00248">
    <property type="entry name" value="Aldo_ket_red"/>
    <property type="match status" value="1"/>
</dbReference>
<dbReference type="SUPFAM" id="SSF51430">
    <property type="entry name" value="NAD(P)-linked oxidoreductase"/>
    <property type="match status" value="1"/>
</dbReference>
<evidence type="ECO:0000256" key="1">
    <source>
        <dbReference type="ARBA" id="ARBA00022857"/>
    </source>
</evidence>
<organism evidence="6">
    <name type="scientific">Trichodesmium erythraeum (strain IMS101)</name>
    <dbReference type="NCBI Taxonomy" id="203124"/>
    <lineage>
        <taxon>Bacteria</taxon>
        <taxon>Bacillati</taxon>
        <taxon>Cyanobacteriota</taxon>
        <taxon>Cyanophyceae</taxon>
        <taxon>Oscillatoriophycideae</taxon>
        <taxon>Oscillatoriales</taxon>
        <taxon>Microcoleaceae</taxon>
        <taxon>Trichodesmium</taxon>
    </lineage>
</organism>
<dbReference type="PANTHER" id="PTHR43364">
    <property type="entry name" value="NADH-SPECIFIC METHYLGLYOXAL REDUCTASE-RELATED"/>
    <property type="match status" value="1"/>
</dbReference>
<dbReference type="InterPro" id="IPR050523">
    <property type="entry name" value="AKR_Detox_Biosynth"/>
</dbReference>
<accession>Q111G2</accession>
<evidence type="ECO:0000259" key="5">
    <source>
        <dbReference type="Pfam" id="PF00248"/>
    </source>
</evidence>
<dbReference type="EMBL" id="CP000393">
    <property type="protein sequence ID" value="ABG51862.1"/>
    <property type="molecule type" value="Genomic_DNA"/>
</dbReference>
<dbReference type="InterPro" id="IPR023210">
    <property type="entry name" value="NADP_OxRdtase_dom"/>
</dbReference>
<dbReference type="CDD" id="cd19094">
    <property type="entry name" value="AKR_Tas-like"/>
    <property type="match status" value="1"/>
</dbReference>
<reference evidence="6" key="1">
    <citation type="submission" date="2006-06" db="EMBL/GenBank/DDBJ databases">
        <title>Complete sequence of Trichodesmium erythraeum IMS101.</title>
        <authorList>
            <consortium name="US DOE Joint Genome Institute"/>
            <person name="Copeland A."/>
            <person name="Lucas S."/>
            <person name="Lapidus A."/>
            <person name="Barry K."/>
            <person name="Detter J.C."/>
            <person name="Glavina del Rio T."/>
            <person name="Hammon N."/>
            <person name="Israni S."/>
            <person name="Dalin E."/>
            <person name="Tice H."/>
            <person name="Pitluck S."/>
            <person name="Kiss H."/>
            <person name="Munk A.C."/>
            <person name="Brettin T."/>
            <person name="Bruce D."/>
            <person name="Han C."/>
            <person name="Tapia R."/>
            <person name="Gilna P."/>
            <person name="Schmutz J."/>
            <person name="Larimer F."/>
            <person name="Land M."/>
            <person name="Hauser L."/>
            <person name="Kyrpides N."/>
            <person name="Kim E."/>
            <person name="Richardson P."/>
        </authorList>
    </citation>
    <scope>NUCLEOTIDE SEQUENCE [LARGE SCALE GENOMIC DNA]</scope>
    <source>
        <strain evidence="6">IMS101</strain>
    </source>
</reference>
<name>Q111G2_TRIEI</name>
<dbReference type="eggNOG" id="COG0667">
    <property type="taxonomic scope" value="Bacteria"/>
</dbReference>
<keyword evidence="2" id="KW-0560">Oxidoreductase</keyword>